<sequence length="459" mass="49425">MNMRAGLLFLLTALGFIFSNCSKSDPPLAPIQVNFSANELGFDATTNDLTVTIETSRAQSTPLPITINVTSNGLATGADFTTTPVITNGVLSVTIPANSTSTTFKVSKTAGLLLSGSEKITFDISSANDAIVGAKKSLVVSLSAITSEGSTNFVIPGKTEVSPYANDVYVDFSNNAAVATNRKSWNIAFTTDGTFKVLLNPGYQTTAARLNKTDINSAITTADTAGIELNHDITNPATASLVDNWTGDLSKTALGDVPANEAEAKVFIISFEGNKARDKWLKVKVSRNGTTGYKVQYANIAESATKTIVVDKDPNYNLVFLSLETGKVVTAEPRAKNWDIQWGYSTYNSGLGSPYWFQDFILLNYMGGAEAAEIVTTTDKWEADYAAFTKAGIAALTFLKTRDAIGSKWRTTTGSGIKKDRFYIVKDPNGNYYKLRFKKMGVGDTGERGKPEFDFALLK</sequence>
<keyword evidence="1" id="KW-0732">Signal</keyword>
<dbReference type="EMBL" id="CP139960">
    <property type="protein sequence ID" value="WQD40498.1"/>
    <property type="molecule type" value="Genomic_DNA"/>
</dbReference>
<feature type="chain" id="PRO_5045545245" evidence="1">
    <location>
        <begin position="25"/>
        <end position="459"/>
    </location>
</feature>
<dbReference type="RefSeq" id="WP_114792189.1">
    <property type="nucleotide sequence ID" value="NZ_CP139960.1"/>
</dbReference>
<accession>A0ABZ0WCH1</accession>
<evidence type="ECO:0000256" key="1">
    <source>
        <dbReference type="SAM" id="SignalP"/>
    </source>
</evidence>
<dbReference type="Proteomes" id="UP001325680">
    <property type="component" value="Chromosome"/>
</dbReference>
<feature type="signal peptide" evidence="1">
    <location>
        <begin position="1"/>
        <end position="24"/>
    </location>
</feature>
<protein>
    <submittedName>
        <fullName evidence="2">HmuY family protein</fullName>
    </submittedName>
</protein>
<proteinExistence type="predicted"/>
<dbReference type="Pfam" id="PF14064">
    <property type="entry name" value="HmuY"/>
    <property type="match status" value="2"/>
</dbReference>
<dbReference type="InterPro" id="IPR025921">
    <property type="entry name" value="HmuY"/>
</dbReference>
<dbReference type="CDD" id="cd12105">
    <property type="entry name" value="HmuY"/>
    <property type="match status" value="1"/>
</dbReference>
<organism evidence="2 3">
    <name type="scientific">Niabella yanshanensis</name>
    <dbReference type="NCBI Taxonomy" id="577386"/>
    <lineage>
        <taxon>Bacteria</taxon>
        <taxon>Pseudomonadati</taxon>
        <taxon>Bacteroidota</taxon>
        <taxon>Chitinophagia</taxon>
        <taxon>Chitinophagales</taxon>
        <taxon>Chitinophagaceae</taxon>
        <taxon>Niabella</taxon>
    </lineage>
</organism>
<keyword evidence="3" id="KW-1185">Reference proteome</keyword>
<evidence type="ECO:0000313" key="3">
    <source>
        <dbReference type="Proteomes" id="UP001325680"/>
    </source>
</evidence>
<name>A0ABZ0WCH1_9BACT</name>
<evidence type="ECO:0000313" key="2">
    <source>
        <dbReference type="EMBL" id="WQD40498.1"/>
    </source>
</evidence>
<gene>
    <name evidence="2" type="ORF">U0035_10095</name>
</gene>
<reference evidence="2 3" key="1">
    <citation type="submission" date="2023-12" db="EMBL/GenBank/DDBJ databases">
        <title>Genome sequencing and assembly of bacterial species from a model synthetic community.</title>
        <authorList>
            <person name="Hogle S.L."/>
        </authorList>
    </citation>
    <scope>NUCLEOTIDE SEQUENCE [LARGE SCALE GENOMIC DNA]</scope>
    <source>
        <strain evidence="2 3">HAMBI_3031</strain>
    </source>
</reference>